<dbReference type="PROSITE" id="PS51257">
    <property type="entry name" value="PROKAR_LIPOPROTEIN"/>
    <property type="match status" value="1"/>
</dbReference>
<dbReference type="InterPro" id="IPR005077">
    <property type="entry name" value="Peptidase_C11"/>
</dbReference>
<evidence type="ECO:0000313" key="1">
    <source>
        <dbReference type="EMBL" id="RGD73179.1"/>
    </source>
</evidence>
<reference evidence="1 2" key="1">
    <citation type="submission" date="2018-08" db="EMBL/GenBank/DDBJ databases">
        <title>A genome reference for cultivated species of the human gut microbiota.</title>
        <authorList>
            <person name="Zou Y."/>
            <person name="Xue W."/>
            <person name="Luo G."/>
        </authorList>
    </citation>
    <scope>NUCLEOTIDE SEQUENCE [LARGE SCALE GENOMIC DNA]</scope>
    <source>
        <strain evidence="1 2">AM25-6</strain>
    </source>
</reference>
<dbReference type="Pfam" id="PF03415">
    <property type="entry name" value="Peptidase_C11"/>
    <property type="match status" value="1"/>
</dbReference>
<dbReference type="Proteomes" id="UP000261212">
    <property type="component" value="Unassembled WGS sequence"/>
</dbReference>
<name>A0A3E3DW39_9FIRM</name>
<sequence>MKKGILFSIIFILFISLFSCNYKSEITTRTLMIYMNGSDLESENKIASEDLQELMSAKIPKGMTILVETGGTKKWHNKNISENHNQIFEIKNGKLNLLKTMPKQSMGDSRTLSSFIDFSLNYKNSKENILVLWNHGGGAIVGFGKDENFKSDTLLLDELKKGFKTAYEKTKKKLDLVVFDACLMSSLETANSIKDYSKYMVASEELVLGYGFDYKKIVGNFNNSNMENIGKVFVDTYYNESKNKKKDNIVTMSFLDLGKVRKLYNNFNEKLKENDIYKNTSNLNNKMLNSIAFGGRTKEEGFSNMVDLSSLAENIFNKSDNKELAENINDVVLYNKNGYINKDACGLSVYFPLNYNNKAIYELKLYHYLSLDNEYYKFLKNYIDNENIKKVSHLYDIKAVNGKNIIYEIKLNNEKKNKPFYLNKDILSVKKIYSKGKLNVYTAPIIYNGKEASLRFEQELATGKINIEGVIMSRGELNLSEKKVLNLKENDEVQILNYEFLEDGEIKKIKGDVLKVTAGTLILQM</sequence>
<proteinExistence type="predicted"/>
<protein>
    <recommendedName>
        <fullName evidence="3">Clostripain</fullName>
    </recommendedName>
</protein>
<dbReference type="EMBL" id="QUSM01000007">
    <property type="protein sequence ID" value="RGD73179.1"/>
    <property type="molecule type" value="Genomic_DNA"/>
</dbReference>
<organism evidence="1 2">
    <name type="scientific">Anaerofustis stercorihominis</name>
    <dbReference type="NCBI Taxonomy" id="214853"/>
    <lineage>
        <taxon>Bacteria</taxon>
        <taxon>Bacillati</taxon>
        <taxon>Bacillota</taxon>
        <taxon>Clostridia</taxon>
        <taxon>Eubacteriales</taxon>
        <taxon>Eubacteriaceae</taxon>
        <taxon>Anaerofustis</taxon>
    </lineage>
</organism>
<dbReference type="AlphaFoldDB" id="A0A3E3DW39"/>
<dbReference type="Gene3D" id="3.40.50.11970">
    <property type="match status" value="1"/>
</dbReference>
<dbReference type="PANTHER" id="PTHR37835">
    <property type="entry name" value="ALPHA-CLOSTRIPAIN"/>
    <property type="match status" value="1"/>
</dbReference>
<evidence type="ECO:0000313" key="2">
    <source>
        <dbReference type="Proteomes" id="UP000261212"/>
    </source>
</evidence>
<gene>
    <name evidence="1" type="ORF">DW687_10575</name>
</gene>
<dbReference type="PANTHER" id="PTHR37835:SF1">
    <property type="entry name" value="ALPHA-CLOSTRIPAIN"/>
    <property type="match status" value="1"/>
</dbReference>
<comment type="caution">
    <text evidence="1">The sequence shown here is derived from an EMBL/GenBank/DDBJ whole genome shotgun (WGS) entry which is preliminary data.</text>
</comment>
<evidence type="ECO:0008006" key="3">
    <source>
        <dbReference type="Google" id="ProtNLM"/>
    </source>
</evidence>
<accession>A0A3E3DW39</accession>